<organism evidence="3 4">
    <name type="scientific">Aestuariirhabdus litorea</name>
    <dbReference type="NCBI Taxonomy" id="2528527"/>
    <lineage>
        <taxon>Bacteria</taxon>
        <taxon>Pseudomonadati</taxon>
        <taxon>Pseudomonadota</taxon>
        <taxon>Gammaproteobacteria</taxon>
        <taxon>Oceanospirillales</taxon>
        <taxon>Aestuariirhabdaceae</taxon>
        <taxon>Aestuariirhabdus</taxon>
    </lineage>
</organism>
<feature type="transmembrane region" description="Helical" evidence="1">
    <location>
        <begin position="230"/>
        <end position="250"/>
    </location>
</feature>
<dbReference type="InterPro" id="IPR032809">
    <property type="entry name" value="Put_HupE_UreJ"/>
</dbReference>
<proteinExistence type="predicted"/>
<dbReference type="RefSeq" id="WP_125014829.1">
    <property type="nucleotide sequence ID" value="NZ_QWEZ01000001.1"/>
</dbReference>
<reference evidence="3 4" key="2">
    <citation type="submission" date="2018-12" db="EMBL/GenBank/DDBJ databases">
        <title>Simiduia agarivorans gen. nov., sp. nov., a marine, agarolytic bacterium isolated from shallow coastal water from Keelung, Taiwan.</title>
        <authorList>
            <person name="Shieh W.Y."/>
        </authorList>
    </citation>
    <scope>NUCLEOTIDE SEQUENCE [LARGE SCALE GENOMIC DNA]</scope>
    <source>
        <strain evidence="3 4">GTF-13</strain>
    </source>
</reference>
<sequence>MLKTSFRLLLALLLLGATPLLAHESRPLYLQVEELPAATGSYRYHLQLKIPPSVEAANTPFLRLPEHCRRDGPGAQALALCSQPLTGQTLIVDYPRFNPSIATLIRVSLASGERHQTLLAPGETHWQLPAQRTSGDLMGKYAYLGVVHILEGWDHLLFLLCLLLIAGTLKRTLVTVSGFTLAHSLTLALTTLGLLRIPIPPVEAVIALSILFLAAEISRDRRDTLAWRHPVVVSLLFGLIHGFGFASVLGEVGLPQREIGTALLFFNLGVELGQLLFVALVMALFAGLRRWRAFPLARAQQLLIYGVGSLAAFWTLQRIAGF</sequence>
<keyword evidence="1" id="KW-0472">Membrane</keyword>
<accession>A0A3P3VP62</accession>
<feature type="signal peptide" evidence="2">
    <location>
        <begin position="1"/>
        <end position="22"/>
    </location>
</feature>
<feature type="transmembrane region" description="Helical" evidence="1">
    <location>
        <begin position="173"/>
        <end position="195"/>
    </location>
</feature>
<name>A0A3P3VP62_9GAMM</name>
<evidence type="ECO:0000313" key="4">
    <source>
        <dbReference type="Proteomes" id="UP000280792"/>
    </source>
</evidence>
<comment type="caution">
    <text evidence="3">The sequence shown here is derived from an EMBL/GenBank/DDBJ whole genome shotgun (WGS) entry which is preliminary data.</text>
</comment>
<feature type="transmembrane region" description="Helical" evidence="1">
    <location>
        <begin position="302"/>
        <end position="320"/>
    </location>
</feature>
<evidence type="ECO:0000256" key="2">
    <source>
        <dbReference type="SAM" id="SignalP"/>
    </source>
</evidence>
<dbReference type="AlphaFoldDB" id="A0A3P3VP62"/>
<evidence type="ECO:0000313" key="3">
    <source>
        <dbReference type="EMBL" id="RRJ84400.1"/>
    </source>
</evidence>
<evidence type="ECO:0000256" key="1">
    <source>
        <dbReference type="SAM" id="Phobius"/>
    </source>
</evidence>
<keyword evidence="1" id="KW-1133">Transmembrane helix</keyword>
<feature type="transmembrane region" description="Helical" evidence="1">
    <location>
        <begin position="141"/>
        <end position="166"/>
    </location>
</feature>
<feature type="transmembrane region" description="Helical" evidence="1">
    <location>
        <begin position="201"/>
        <end position="218"/>
    </location>
</feature>
<keyword evidence="2" id="KW-0732">Signal</keyword>
<dbReference type="EMBL" id="QWEZ01000001">
    <property type="protein sequence ID" value="RRJ84400.1"/>
    <property type="molecule type" value="Genomic_DNA"/>
</dbReference>
<feature type="transmembrane region" description="Helical" evidence="1">
    <location>
        <begin position="262"/>
        <end position="286"/>
    </location>
</feature>
<reference evidence="3 4" key="1">
    <citation type="submission" date="2018-08" db="EMBL/GenBank/DDBJ databases">
        <authorList>
            <person name="Khan S.A."/>
        </authorList>
    </citation>
    <scope>NUCLEOTIDE SEQUENCE [LARGE SCALE GENOMIC DNA]</scope>
    <source>
        <strain evidence="3 4">GTF-13</strain>
    </source>
</reference>
<feature type="chain" id="PRO_5018320708" evidence="2">
    <location>
        <begin position="23"/>
        <end position="322"/>
    </location>
</feature>
<gene>
    <name evidence="3" type="ORF">D0544_04640</name>
</gene>
<dbReference type="Proteomes" id="UP000280792">
    <property type="component" value="Unassembled WGS sequence"/>
</dbReference>
<keyword evidence="4" id="KW-1185">Reference proteome</keyword>
<keyword evidence="1" id="KW-0812">Transmembrane</keyword>
<protein>
    <submittedName>
        <fullName evidence="3">HupE/UreJ family protein</fullName>
    </submittedName>
</protein>
<dbReference type="Pfam" id="PF13795">
    <property type="entry name" value="HupE_UreJ_2"/>
    <property type="match status" value="1"/>
</dbReference>